<keyword evidence="4" id="KW-1185">Reference proteome</keyword>
<gene>
    <name evidence="3" type="ORF">I41_33730</name>
</gene>
<dbReference type="KEGG" id="llh:I41_33730"/>
<dbReference type="AlphaFoldDB" id="A0A517U0L8"/>
<accession>A0A517U0L8</accession>
<evidence type="ECO:0000313" key="3">
    <source>
        <dbReference type="EMBL" id="QDT74178.1"/>
    </source>
</evidence>
<reference evidence="3 4" key="1">
    <citation type="submission" date="2019-02" db="EMBL/GenBank/DDBJ databases">
        <title>Deep-cultivation of Planctomycetes and their phenomic and genomic characterization uncovers novel biology.</title>
        <authorList>
            <person name="Wiegand S."/>
            <person name="Jogler M."/>
            <person name="Boedeker C."/>
            <person name="Pinto D."/>
            <person name="Vollmers J."/>
            <person name="Rivas-Marin E."/>
            <person name="Kohn T."/>
            <person name="Peeters S.H."/>
            <person name="Heuer A."/>
            <person name="Rast P."/>
            <person name="Oberbeckmann S."/>
            <person name="Bunk B."/>
            <person name="Jeske O."/>
            <person name="Meyerdierks A."/>
            <person name="Storesund J.E."/>
            <person name="Kallscheuer N."/>
            <person name="Luecker S."/>
            <person name="Lage O.M."/>
            <person name="Pohl T."/>
            <person name="Merkel B.J."/>
            <person name="Hornburger P."/>
            <person name="Mueller R.-W."/>
            <person name="Bruemmer F."/>
            <person name="Labrenz M."/>
            <person name="Spormann A.M."/>
            <person name="Op den Camp H."/>
            <person name="Overmann J."/>
            <person name="Amann R."/>
            <person name="Jetten M.S.M."/>
            <person name="Mascher T."/>
            <person name="Medema M.H."/>
            <person name="Devos D.P."/>
            <person name="Kaster A.-K."/>
            <person name="Ovreas L."/>
            <person name="Rohde M."/>
            <person name="Galperin M.Y."/>
            <person name="Jogler C."/>
        </authorList>
    </citation>
    <scope>NUCLEOTIDE SEQUENCE [LARGE SCALE GENOMIC DNA]</scope>
    <source>
        <strain evidence="3 4">I41</strain>
    </source>
</reference>
<evidence type="ECO:0000313" key="4">
    <source>
        <dbReference type="Proteomes" id="UP000317909"/>
    </source>
</evidence>
<evidence type="ECO:0000256" key="1">
    <source>
        <dbReference type="SAM" id="SignalP"/>
    </source>
</evidence>
<evidence type="ECO:0000259" key="2">
    <source>
        <dbReference type="Pfam" id="PF07589"/>
    </source>
</evidence>
<feature type="chain" id="PRO_5021767504" evidence="1">
    <location>
        <begin position="24"/>
        <end position="244"/>
    </location>
</feature>
<dbReference type="NCBIfam" id="TIGR02595">
    <property type="entry name" value="PEP_CTERM"/>
    <property type="match status" value="1"/>
</dbReference>
<organism evidence="3 4">
    <name type="scientific">Lacipirellula limnantheis</name>
    <dbReference type="NCBI Taxonomy" id="2528024"/>
    <lineage>
        <taxon>Bacteria</taxon>
        <taxon>Pseudomonadati</taxon>
        <taxon>Planctomycetota</taxon>
        <taxon>Planctomycetia</taxon>
        <taxon>Pirellulales</taxon>
        <taxon>Lacipirellulaceae</taxon>
        <taxon>Lacipirellula</taxon>
    </lineage>
</organism>
<proteinExistence type="predicted"/>
<dbReference type="EMBL" id="CP036339">
    <property type="protein sequence ID" value="QDT74178.1"/>
    <property type="molecule type" value="Genomic_DNA"/>
</dbReference>
<dbReference type="InterPro" id="IPR013424">
    <property type="entry name" value="Ice-binding_C"/>
</dbReference>
<protein>
    <submittedName>
        <fullName evidence="3">PEP-CTERM motif protein</fullName>
    </submittedName>
</protein>
<dbReference type="Pfam" id="PF07589">
    <property type="entry name" value="PEP-CTERM"/>
    <property type="match status" value="1"/>
</dbReference>
<dbReference type="OrthoDB" id="232131at2"/>
<dbReference type="Gene3D" id="2.60.120.260">
    <property type="entry name" value="Galactose-binding domain-like"/>
    <property type="match status" value="1"/>
</dbReference>
<feature type="domain" description="Ice-binding protein C-terminal" evidence="2">
    <location>
        <begin position="220"/>
        <end position="243"/>
    </location>
</feature>
<name>A0A517U0L8_9BACT</name>
<keyword evidence="1" id="KW-0732">Signal</keyword>
<sequence length="244" mass="25085" precursor="true">MKKRFAVLAALSMVMLGATNVQAQNLLTNGTLDATYDQEIVPGFFLPKPASWVNVGSRTLTGPYEDEMSSEPWAGPAPTPVTTGGADGGDWAVFFKPFSGNPTDGAATGHLYQDVPATPGVRYNLSGWAGAEANFLAQGAEIALEFLDGGGSVIGGQVVNLLPTLTLDNGLAFDYKQYNASGVAPAGAVSVRSRASMIGATGNPAGGGQAFVVDDFVLVAVPEPATLGLLGLGLLGLTAIRRRK</sequence>
<feature type="signal peptide" evidence="1">
    <location>
        <begin position="1"/>
        <end position="23"/>
    </location>
</feature>
<dbReference type="Proteomes" id="UP000317909">
    <property type="component" value="Chromosome"/>
</dbReference>
<dbReference type="RefSeq" id="WP_145433962.1">
    <property type="nucleotide sequence ID" value="NZ_CP036339.1"/>
</dbReference>